<organism evidence="2 3">
    <name type="scientific">Mikania micrantha</name>
    <name type="common">bitter vine</name>
    <dbReference type="NCBI Taxonomy" id="192012"/>
    <lineage>
        <taxon>Eukaryota</taxon>
        <taxon>Viridiplantae</taxon>
        <taxon>Streptophyta</taxon>
        <taxon>Embryophyta</taxon>
        <taxon>Tracheophyta</taxon>
        <taxon>Spermatophyta</taxon>
        <taxon>Magnoliopsida</taxon>
        <taxon>eudicotyledons</taxon>
        <taxon>Gunneridae</taxon>
        <taxon>Pentapetalae</taxon>
        <taxon>asterids</taxon>
        <taxon>campanulids</taxon>
        <taxon>Asterales</taxon>
        <taxon>Asteraceae</taxon>
        <taxon>Asteroideae</taxon>
        <taxon>Heliantheae alliance</taxon>
        <taxon>Eupatorieae</taxon>
        <taxon>Mikania</taxon>
    </lineage>
</organism>
<sequence>MPREGSSRMHCTLIDKKFTPKEYQNIRSTQELRTHRCYHKKRERRMVERERDQERETPPPPCRFISGEPRRCHPPISTPSFSSHREDSIGGVCFAIRRQQLWQDSGLLLRRSTSGLLLRRTRSIFNMWALKICFTNKMRGVGAGSGSRVT</sequence>
<gene>
    <name evidence="2" type="ORF">E3N88_04412</name>
</gene>
<dbReference type="Proteomes" id="UP000326396">
    <property type="component" value="Linkage Group LG10"/>
</dbReference>
<dbReference type="AlphaFoldDB" id="A0A5N6PUF6"/>
<keyword evidence="3" id="KW-1185">Reference proteome</keyword>
<reference evidence="2 3" key="1">
    <citation type="submission" date="2019-05" db="EMBL/GenBank/DDBJ databases">
        <title>Mikania micrantha, genome provides insights into the molecular mechanism of rapid growth.</title>
        <authorList>
            <person name="Liu B."/>
        </authorList>
    </citation>
    <scope>NUCLEOTIDE SEQUENCE [LARGE SCALE GENOMIC DNA]</scope>
    <source>
        <strain evidence="2">NLD-2019</strain>
        <tissue evidence="2">Leaf</tissue>
    </source>
</reference>
<accession>A0A5N6PUF6</accession>
<feature type="region of interest" description="Disordered" evidence="1">
    <location>
        <begin position="43"/>
        <end position="84"/>
    </location>
</feature>
<evidence type="ECO:0000313" key="3">
    <source>
        <dbReference type="Proteomes" id="UP000326396"/>
    </source>
</evidence>
<evidence type="ECO:0000313" key="2">
    <source>
        <dbReference type="EMBL" id="KAD7117144.1"/>
    </source>
</evidence>
<evidence type="ECO:0000256" key="1">
    <source>
        <dbReference type="SAM" id="MobiDB-lite"/>
    </source>
</evidence>
<feature type="compositionally biased region" description="Basic and acidic residues" evidence="1">
    <location>
        <begin position="45"/>
        <end position="57"/>
    </location>
</feature>
<name>A0A5N6PUF6_9ASTR</name>
<dbReference type="EMBL" id="SZYD01000002">
    <property type="protein sequence ID" value="KAD7117144.1"/>
    <property type="molecule type" value="Genomic_DNA"/>
</dbReference>
<protein>
    <submittedName>
        <fullName evidence="2">Uncharacterized protein</fullName>
    </submittedName>
</protein>
<proteinExistence type="predicted"/>
<comment type="caution">
    <text evidence="2">The sequence shown here is derived from an EMBL/GenBank/DDBJ whole genome shotgun (WGS) entry which is preliminary data.</text>
</comment>